<dbReference type="InterPro" id="IPR028082">
    <property type="entry name" value="Peripla_BP_I"/>
</dbReference>
<proteinExistence type="predicted"/>
<keyword evidence="3" id="KW-0804">Transcription</keyword>
<dbReference type="PANTHER" id="PTHR30146">
    <property type="entry name" value="LACI-RELATED TRANSCRIPTIONAL REPRESSOR"/>
    <property type="match status" value="1"/>
</dbReference>
<dbReference type="PROSITE" id="PS50932">
    <property type="entry name" value="HTH_LACI_2"/>
    <property type="match status" value="1"/>
</dbReference>
<dbReference type="Pfam" id="PF13377">
    <property type="entry name" value="Peripla_BP_3"/>
    <property type="match status" value="1"/>
</dbReference>
<dbReference type="AlphaFoldDB" id="A0A6G4U9U3"/>
<dbReference type="RefSeq" id="WP_165243479.1">
    <property type="nucleotide sequence ID" value="NZ_JAAKZV010000249.1"/>
</dbReference>
<evidence type="ECO:0000256" key="1">
    <source>
        <dbReference type="ARBA" id="ARBA00023015"/>
    </source>
</evidence>
<dbReference type="CDD" id="cd01392">
    <property type="entry name" value="HTH_LacI"/>
    <property type="match status" value="1"/>
</dbReference>
<feature type="domain" description="HTH lacI-type" evidence="4">
    <location>
        <begin position="5"/>
        <end position="59"/>
    </location>
</feature>
<comment type="caution">
    <text evidence="5">The sequence shown here is derived from an EMBL/GenBank/DDBJ whole genome shotgun (WGS) entry which is preliminary data.</text>
</comment>
<dbReference type="Proteomes" id="UP000481583">
    <property type="component" value="Unassembled WGS sequence"/>
</dbReference>
<dbReference type="PROSITE" id="PS00356">
    <property type="entry name" value="HTH_LACI_1"/>
    <property type="match status" value="1"/>
</dbReference>
<dbReference type="Gene3D" id="3.40.50.2300">
    <property type="match status" value="2"/>
</dbReference>
<dbReference type="SUPFAM" id="SSF53822">
    <property type="entry name" value="Periplasmic binding protein-like I"/>
    <property type="match status" value="1"/>
</dbReference>
<dbReference type="EMBL" id="JAAKZV010000249">
    <property type="protein sequence ID" value="NGN68999.1"/>
    <property type="molecule type" value="Genomic_DNA"/>
</dbReference>
<evidence type="ECO:0000259" key="4">
    <source>
        <dbReference type="PROSITE" id="PS50932"/>
    </source>
</evidence>
<dbReference type="CDD" id="cd06267">
    <property type="entry name" value="PBP1_LacI_sugar_binding-like"/>
    <property type="match status" value="1"/>
</dbReference>
<dbReference type="PANTHER" id="PTHR30146:SF153">
    <property type="entry name" value="LACTOSE OPERON REPRESSOR"/>
    <property type="match status" value="1"/>
</dbReference>
<keyword evidence="6" id="KW-1185">Reference proteome</keyword>
<keyword evidence="1" id="KW-0805">Transcription regulation</keyword>
<dbReference type="PRINTS" id="PR00036">
    <property type="entry name" value="HTHLACI"/>
</dbReference>
<dbReference type="SMART" id="SM00354">
    <property type="entry name" value="HTH_LACI"/>
    <property type="match status" value="1"/>
</dbReference>
<accession>A0A6G4U9U3</accession>
<dbReference type="Gene3D" id="1.10.260.40">
    <property type="entry name" value="lambda repressor-like DNA-binding domains"/>
    <property type="match status" value="1"/>
</dbReference>
<name>A0A6G4U9U3_9ACTN</name>
<dbReference type="GO" id="GO:0003700">
    <property type="term" value="F:DNA-binding transcription factor activity"/>
    <property type="evidence" value="ECO:0007669"/>
    <property type="project" value="TreeGrafter"/>
</dbReference>
<dbReference type="Pfam" id="PF00356">
    <property type="entry name" value="LacI"/>
    <property type="match status" value="1"/>
</dbReference>
<sequence>MDRRVTIRDVAAQAGVSVATVSRVLAGNYPTSTGARNKVMRAVKDLDYVPNAHARGLAGSGRKTVAVLLSAVDSPFYAAIAHGVEAEAAERDMLSLVCQTGGDPERELALVQMMREQHAEIVVLAGGVVEDDEYRERITRYAEALAAAGTRLVLCGRPAPVADVPAVILEYDNRSGSYAIASHLLAAGHRKVAYVGHVPGLSTSEQRVAGFRDALAAFGLPESAATVVHCDFGEEEGREAMHGLLDKSGGAPEYTAVFGADDWVAAGVIRALHERGYTVPADVSVVGYNDDPYAAHLNPPLTTVHIPGEELGRTAVRMALRATARTGGGPRQERQLLGTHIVVRDSVGRLD</sequence>
<organism evidence="5 6">
    <name type="scientific">Streptomyces coryli</name>
    <dbReference type="NCBI Taxonomy" id="1128680"/>
    <lineage>
        <taxon>Bacteria</taxon>
        <taxon>Bacillati</taxon>
        <taxon>Actinomycetota</taxon>
        <taxon>Actinomycetes</taxon>
        <taxon>Kitasatosporales</taxon>
        <taxon>Streptomycetaceae</taxon>
        <taxon>Streptomyces</taxon>
    </lineage>
</organism>
<evidence type="ECO:0000313" key="6">
    <source>
        <dbReference type="Proteomes" id="UP000481583"/>
    </source>
</evidence>
<dbReference type="InterPro" id="IPR046335">
    <property type="entry name" value="LacI/GalR-like_sensor"/>
</dbReference>
<dbReference type="InterPro" id="IPR010982">
    <property type="entry name" value="Lambda_DNA-bd_dom_sf"/>
</dbReference>
<reference evidence="5 6" key="1">
    <citation type="submission" date="2020-02" db="EMBL/GenBank/DDBJ databases">
        <title>Whole-genome analyses of novel actinobacteria.</title>
        <authorList>
            <person name="Sahin N."/>
        </authorList>
    </citation>
    <scope>NUCLEOTIDE SEQUENCE [LARGE SCALE GENOMIC DNA]</scope>
    <source>
        <strain evidence="5 6">A7024</strain>
    </source>
</reference>
<dbReference type="GO" id="GO:0000976">
    <property type="term" value="F:transcription cis-regulatory region binding"/>
    <property type="evidence" value="ECO:0007669"/>
    <property type="project" value="TreeGrafter"/>
</dbReference>
<dbReference type="SUPFAM" id="SSF47413">
    <property type="entry name" value="lambda repressor-like DNA-binding domains"/>
    <property type="match status" value="1"/>
</dbReference>
<evidence type="ECO:0000313" key="5">
    <source>
        <dbReference type="EMBL" id="NGN68999.1"/>
    </source>
</evidence>
<gene>
    <name evidence="5" type="ORF">G5C51_34560</name>
</gene>
<dbReference type="InterPro" id="IPR000843">
    <property type="entry name" value="HTH_LacI"/>
</dbReference>
<protein>
    <submittedName>
        <fullName evidence="5">LacI family transcriptional regulator</fullName>
    </submittedName>
</protein>
<evidence type="ECO:0000256" key="3">
    <source>
        <dbReference type="ARBA" id="ARBA00023163"/>
    </source>
</evidence>
<evidence type="ECO:0000256" key="2">
    <source>
        <dbReference type="ARBA" id="ARBA00023125"/>
    </source>
</evidence>
<keyword evidence="2" id="KW-0238">DNA-binding</keyword>